<dbReference type="PRINTS" id="PR01035">
    <property type="entry name" value="TCRTETA"/>
</dbReference>
<dbReference type="InterPro" id="IPR005829">
    <property type="entry name" value="Sugar_transporter_CS"/>
</dbReference>
<evidence type="ECO:0000313" key="9">
    <source>
        <dbReference type="Proteomes" id="UP000225706"/>
    </source>
</evidence>
<dbReference type="InterPro" id="IPR001958">
    <property type="entry name" value="Tet-R_TetA/multi-R_MdtG-like"/>
</dbReference>
<feature type="transmembrane region" description="Helical" evidence="6">
    <location>
        <begin position="60"/>
        <end position="80"/>
    </location>
</feature>
<gene>
    <name evidence="8" type="primary">MFSD9</name>
    <name evidence="8" type="ORF">AWC38_SpisGene18055</name>
</gene>
<protein>
    <submittedName>
        <fullName evidence="8">Major facilitator superfamily domain-containing protein 9</fullName>
    </submittedName>
</protein>
<name>A0A2B4RGX4_STYPI</name>
<keyword evidence="9" id="KW-1185">Reference proteome</keyword>
<keyword evidence="5 6" id="KW-0472">Membrane</keyword>
<feature type="transmembrane region" description="Helical" evidence="6">
    <location>
        <begin position="178"/>
        <end position="200"/>
    </location>
</feature>
<comment type="caution">
    <text evidence="8">The sequence shown here is derived from an EMBL/GenBank/DDBJ whole genome shotgun (WGS) entry which is preliminary data.</text>
</comment>
<evidence type="ECO:0000256" key="2">
    <source>
        <dbReference type="ARBA" id="ARBA00022448"/>
    </source>
</evidence>
<dbReference type="SUPFAM" id="SSF103473">
    <property type="entry name" value="MFS general substrate transporter"/>
    <property type="match status" value="1"/>
</dbReference>
<proteinExistence type="predicted"/>
<feature type="transmembrane region" description="Helical" evidence="6">
    <location>
        <begin position="425"/>
        <end position="446"/>
    </location>
</feature>
<dbReference type="AlphaFoldDB" id="A0A2B4RGX4"/>
<dbReference type="InterPro" id="IPR011701">
    <property type="entry name" value="MFS"/>
</dbReference>
<dbReference type="EMBL" id="LSMT01000461">
    <property type="protein sequence ID" value="PFX17624.1"/>
    <property type="molecule type" value="Genomic_DNA"/>
</dbReference>
<reference evidence="9" key="1">
    <citation type="journal article" date="2017" name="bioRxiv">
        <title>Comparative analysis of the genomes of Stylophora pistillata and Acropora digitifera provides evidence for extensive differences between species of corals.</title>
        <authorList>
            <person name="Voolstra C.R."/>
            <person name="Li Y."/>
            <person name="Liew Y.J."/>
            <person name="Baumgarten S."/>
            <person name="Zoccola D."/>
            <person name="Flot J.-F."/>
            <person name="Tambutte S."/>
            <person name="Allemand D."/>
            <person name="Aranda M."/>
        </authorList>
    </citation>
    <scope>NUCLEOTIDE SEQUENCE [LARGE SCALE GENOMIC DNA]</scope>
</reference>
<feature type="transmembrane region" description="Helical" evidence="6">
    <location>
        <begin position="342"/>
        <end position="361"/>
    </location>
</feature>
<dbReference type="OrthoDB" id="10262656at2759"/>
<feature type="transmembrane region" description="Helical" evidence="6">
    <location>
        <begin position="272"/>
        <end position="289"/>
    </location>
</feature>
<dbReference type="GO" id="GO:0022857">
    <property type="term" value="F:transmembrane transporter activity"/>
    <property type="evidence" value="ECO:0007669"/>
    <property type="project" value="InterPro"/>
</dbReference>
<keyword evidence="2" id="KW-0813">Transport</keyword>
<organism evidence="8 9">
    <name type="scientific">Stylophora pistillata</name>
    <name type="common">Smooth cauliflower coral</name>
    <dbReference type="NCBI Taxonomy" id="50429"/>
    <lineage>
        <taxon>Eukaryota</taxon>
        <taxon>Metazoa</taxon>
        <taxon>Cnidaria</taxon>
        <taxon>Anthozoa</taxon>
        <taxon>Hexacorallia</taxon>
        <taxon>Scleractinia</taxon>
        <taxon>Astrocoeniina</taxon>
        <taxon>Pocilloporidae</taxon>
        <taxon>Stylophora</taxon>
    </lineage>
</organism>
<sequence length="461" mass="50476">MHGVLGSKWPKMTLASFLKMKEGTVLIYCLYCVGFLDLFAVSCFLPLLTHRARELGASPSLVGVIGSVYGALQFFSSPVMGKLSDIFGRKNVLLISLFGAAVGYILTGIPTTLLFLALSRVPVGIFKHSQSVAKTYLSDVSPSIDHPKVFGNFNAFSSLGFVIGPLIGGHLAMQSNGFSRVTALTGCIFLINFFFVWFFVAPVEQVRKQSSTRQEHDLLLADDITVNNKMADHIESELDRKELKYRKELSRRAGTSTSNGTSIYKISSMSSSLDLIVIRFVMGFLMLVFRSNFTSMLEFHFNTSPKTNGYIMSYNGLVGGFSGILVGKIAKLYNHNDAKMQLHFSLILMASLLGITFSPSILFIPIFITPLAISSAVCRVCTTNLTFRRGREDEKGVMLGIGNSLLSFARMISPALGGFAQEVSVYGPGCIGSLIAGMGVVIIVLFPPDRPRVNKREKKEQ</sequence>
<comment type="subcellular location">
    <subcellularLocation>
        <location evidence="1">Membrane</location>
        <topology evidence="1">Multi-pass membrane protein</topology>
    </subcellularLocation>
</comment>
<evidence type="ECO:0000256" key="1">
    <source>
        <dbReference type="ARBA" id="ARBA00004141"/>
    </source>
</evidence>
<feature type="transmembrane region" description="Helical" evidence="6">
    <location>
        <begin position="153"/>
        <end position="172"/>
    </location>
</feature>
<accession>A0A2B4RGX4</accession>
<feature type="transmembrane region" description="Helical" evidence="6">
    <location>
        <begin position="25"/>
        <end position="48"/>
    </location>
</feature>
<evidence type="ECO:0000256" key="3">
    <source>
        <dbReference type="ARBA" id="ARBA00022692"/>
    </source>
</evidence>
<dbReference type="CDD" id="cd17390">
    <property type="entry name" value="MFS_MFSD9"/>
    <property type="match status" value="1"/>
</dbReference>
<dbReference type="InterPro" id="IPR020846">
    <property type="entry name" value="MFS_dom"/>
</dbReference>
<feature type="domain" description="Major facilitator superfamily (MFS) profile" evidence="7">
    <location>
        <begin position="26"/>
        <end position="451"/>
    </location>
</feature>
<evidence type="ECO:0000256" key="6">
    <source>
        <dbReference type="SAM" id="Phobius"/>
    </source>
</evidence>
<dbReference type="PANTHER" id="PTHR23504">
    <property type="entry name" value="MAJOR FACILITATOR SUPERFAMILY DOMAIN-CONTAINING PROTEIN 10"/>
    <property type="match status" value="1"/>
</dbReference>
<evidence type="ECO:0000256" key="4">
    <source>
        <dbReference type="ARBA" id="ARBA00022989"/>
    </source>
</evidence>
<dbReference type="GO" id="GO:0016020">
    <property type="term" value="C:membrane"/>
    <property type="evidence" value="ECO:0007669"/>
    <property type="project" value="UniProtKB-SubCell"/>
</dbReference>
<evidence type="ECO:0000313" key="8">
    <source>
        <dbReference type="EMBL" id="PFX17624.1"/>
    </source>
</evidence>
<dbReference type="InterPro" id="IPR036259">
    <property type="entry name" value="MFS_trans_sf"/>
</dbReference>
<evidence type="ECO:0000259" key="7">
    <source>
        <dbReference type="PROSITE" id="PS50850"/>
    </source>
</evidence>
<dbReference type="Pfam" id="PF07690">
    <property type="entry name" value="MFS_1"/>
    <property type="match status" value="1"/>
</dbReference>
<keyword evidence="3 6" id="KW-0812">Transmembrane</keyword>
<feature type="transmembrane region" description="Helical" evidence="6">
    <location>
        <begin position="309"/>
        <end position="330"/>
    </location>
</feature>
<keyword evidence="4 6" id="KW-1133">Transmembrane helix</keyword>
<dbReference type="Gene3D" id="1.20.1250.20">
    <property type="entry name" value="MFS general substrate transporter like domains"/>
    <property type="match status" value="1"/>
</dbReference>
<dbReference type="PROSITE" id="PS00216">
    <property type="entry name" value="SUGAR_TRANSPORT_1"/>
    <property type="match status" value="1"/>
</dbReference>
<dbReference type="PROSITE" id="PS50850">
    <property type="entry name" value="MFS"/>
    <property type="match status" value="1"/>
</dbReference>
<dbReference type="Proteomes" id="UP000225706">
    <property type="component" value="Unassembled WGS sequence"/>
</dbReference>
<evidence type="ECO:0000256" key="5">
    <source>
        <dbReference type="ARBA" id="ARBA00023136"/>
    </source>
</evidence>
<dbReference type="PANTHER" id="PTHR23504:SF14">
    <property type="entry name" value="MAJOR FACILITATOR SUPERFAMILY DOMAIN-CONTAINING PROTEIN 9"/>
    <property type="match status" value="1"/>
</dbReference>
<feature type="transmembrane region" description="Helical" evidence="6">
    <location>
        <begin position="92"/>
        <end position="118"/>
    </location>
</feature>